<dbReference type="EMBL" id="VSRR010001679">
    <property type="protein sequence ID" value="MPC26986.1"/>
    <property type="molecule type" value="Genomic_DNA"/>
</dbReference>
<dbReference type="AlphaFoldDB" id="A0A5B7E1B2"/>
<gene>
    <name evidence="1" type="ORF">E2C01_020138</name>
</gene>
<name>A0A5B7E1B2_PORTR</name>
<keyword evidence="2" id="KW-1185">Reference proteome</keyword>
<evidence type="ECO:0000313" key="2">
    <source>
        <dbReference type="Proteomes" id="UP000324222"/>
    </source>
</evidence>
<comment type="caution">
    <text evidence="1">The sequence shown here is derived from an EMBL/GenBank/DDBJ whole genome shotgun (WGS) entry which is preliminary data.</text>
</comment>
<reference evidence="1 2" key="1">
    <citation type="submission" date="2019-05" db="EMBL/GenBank/DDBJ databases">
        <title>Another draft genome of Portunus trituberculatus and its Hox gene families provides insights of decapod evolution.</title>
        <authorList>
            <person name="Jeong J.-H."/>
            <person name="Song I."/>
            <person name="Kim S."/>
            <person name="Choi T."/>
            <person name="Kim D."/>
            <person name="Ryu S."/>
            <person name="Kim W."/>
        </authorList>
    </citation>
    <scope>NUCLEOTIDE SEQUENCE [LARGE SCALE GENOMIC DNA]</scope>
    <source>
        <tissue evidence="1">Muscle</tissue>
    </source>
</reference>
<organism evidence="1 2">
    <name type="scientific">Portunus trituberculatus</name>
    <name type="common">Swimming crab</name>
    <name type="synonym">Neptunus trituberculatus</name>
    <dbReference type="NCBI Taxonomy" id="210409"/>
    <lineage>
        <taxon>Eukaryota</taxon>
        <taxon>Metazoa</taxon>
        <taxon>Ecdysozoa</taxon>
        <taxon>Arthropoda</taxon>
        <taxon>Crustacea</taxon>
        <taxon>Multicrustacea</taxon>
        <taxon>Malacostraca</taxon>
        <taxon>Eumalacostraca</taxon>
        <taxon>Eucarida</taxon>
        <taxon>Decapoda</taxon>
        <taxon>Pleocyemata</taxon>
        <taxon>Brachyura</taxon>
        <taxon>Eubrachyura</taxon>
        <taxon>Portunoidea</taxon>
        <taxon>Portunidae</taxon>
        <taxon>Portuninae</taxon>
        <taxon>Portunus</taxon>
    </lineage>
</organism>
<dbReference type="Proteomes" id="UP000324222">
    <property type="component" value="Unassembled WGS sequence"/>
</dbReference>
<sequence>MAASLSLQCKISAPKQDARRQTAASYGWHGMHGAKIRNQKLKQSLVAQLSESQKRILVARMAVRNTHLPQAAHARFDTCCCKAALRRRFRRNAIIYWCKTSMSESTLVAGRRWSSSSLTLLRCFPGRGSSDYRVDSVRCS</sequence>
<proteinExistence type="predicted"/>
<protein>
    <submittedName>
        <fullName evidence="1">Uncharacterized protein</fullName>
    </submittedName>
</protein>
<evidence type="ECO:0000313" key="1">
    <source>
        <dbReference type="EMBL" id="MPC26986.1"/>
    </source>
</evidence>
<accession>A0A5B7E1B2</accession>